<dbReference type="PANTHER" id="PTHR23028">
    <property type="entry name" value="ACETYLTRANSFERASE"/>
    <property type="match status" value="1"/>
</dbReference>
<keyword evidence="2" id="KW-0812">Transmembrane</keyword>
<feature type="transmembrane region" description="Helical" evidence="2">
    <location>
        <begin position="101"/>
        <end position="120"/>
    </location>
</feature>
<evidence type="ECO:0000256" key="1">
    <source>
        <dbReference type="SAM" id="MobiDB-lite"/>
    </source>
</evidence>
<dbReference type="EMBL" id="JAPHNL010000086">
    <property type="protein sequence ID" value="MCX3060105.1"/>
    <property type="molecule type" value="Genomic_DNA"/>
</dbReference>
<evidence type="ECO:0000313" key="5">
    <source>
        <dbReference type="Proteomes" id="UP001163064"/>
    </source>
</evidence>
<evidence type="ECO:0000256" key="2">
    <source>
        <dbReference type="SAM" id="Phobius"/>
    </source>
</evidence>
<gene>
    <name evidence="4" type="ORF">OFY01_10105</name>
</gene>
<dbReference type="InterPro" id="IPR002656">
    <property type="entry name" value="Acyl_transf_3_dom"/>
</dbReference>
<keyword evidence="4" id="KW-0808">Transferase</keyword>
<evidence type="ECO:0000259" key="3">
    <source>
        <dbReference type="Pfam" id="PF01757"/>
    </source>
</evidence>
<dbReference type="RefSeq" id="WP_266598451.1">
    <property type="nucleotide sequence ID" value="NZ_JAPHNL010000086.1"/>
</dbReference>
<feature type="transmembrane region" description="Helical" evidence="2">
    <location>
        <begin position="181"/>
        <end position="199"/>
    </location>
</feature>
<dbReference type="Pfam" id="PF01757">
    <property type="entry name" value="Acyl_transf_3"/>
    <property type="match status" value="1"/>
</dbReference>
<dbReference type="Proteomes" id="UP001163064">
    <property type="component" value="Unassembled WGS sequence"/>
</dbReference>
<sequence>MLTTKSPLVPRPARTARARLAPRLDSLTGLRFIAAFAVFTHHFTGLSARGGIAHAPVLFPYSTMGVNGVGFFFVLSGFLLTWGHRVGASAKTFYWRRVGRIWPLHLAAALPCLWVFHRWGHVPWDPLSFFASLLLVQTWLPGAVPTLPGNPVSWTLSVEVFFYLLFPLVIRAAYRLRTRSLLALAGAGLVAMWAVNWWTATHLSPSMSAWVMRNPVTRLPEFLLGLALALAIARGLPLAPRPAPVALVFAAYTVVYVHRGAWLPGTVVDQLDWTVRPFVALFSVLVIVAYAQRERAGRRGLLCTPLMVRLGAWSYAFYLLHQTVNHLILDRWGRPAPTNLSVFTLLGVATLVVGLSWAAYTYIEEPARRWWNHHQPAWGAASTSNTARTSSGASATTSLK</sequence>
<keyword evidence="4" id="KW-0012">Acyltransferase</keyword>
<feature type="transmembrane region" description="Helical" evidence="2">
    <location>
        <begin position="219"/>
        <end position="236"/>
    </location>
</feature>
<feature type="region of interest" description="Disordered" evidence="1">
    <location>
        <begin position="380"/>
        <end position="400"/>
    </location>
</feature>
<keyword evidence="2" id="KW-1133">Transmembrane helix</keyword>
<feature type="domain" description="Acyltransferase 3" evidence="3">
    <location>
        <begin position="25"/>
        <end position="354"/>
    </location>
</feature>
<keyword evidence="2" id="KW-0472">Membrane</keyword>
<dbReference type="PANTHER" id="PTHR23028:SF131">
    <property type="entry name" value="BLR2367 PROTEIN"/>
    <property type="match status" value="1"/>
</dbReference>
<reference evidence="4" key="1">
    <citation type="submission" date="2022-10" db="EMBL/GenBank/DDBJ databases">
        <title>Streptomyces beihaiensis sp. nov., a chitin degrading actinobacterium, isolated from shrimp pond soil.</title>
        <authorList>
            <person name="Xie J."/>
            <person name="Shen N."/>
        </authorList>
    </citation>
    <scope>NUCLEOTIDE SEQUENCE</scope>
    <source>
        <strain evidence="4">GXMU-J5</strain>
    </source>
</reference>
<organism evidence="4 5">
    <name type="scientific">Streptomyces beihaiensis</name>
    <dbReference type="NCBI Taxonomy" id="2984495"/>
    <lineage>
        <taxon>Bacteria</taxon>
        <taxon>Bacillati</taxon>
        <taxon>Actinomycetota</taxon>
        <taxon>Actinomycetes</taxon>
        <taxon>Kitasatosporales</taxon>
        <taxon>Streptomycetaceae</taxon>
        <taxon>Streptomyces</taxon>
    </lineage>
</organism>
<evidence type="ECO:0000313" key="4">
    <source>
        <dbReference type="EMBL" id="MCX3060105.1"/>
    </source>
</evidence>
<name>A0ABT3TTJ6_9ACTN</name>
<feature type="transmembrane region" description="Helical" evidence="2">
    <location>
        <begin position="243"/>
        <end position="261"/>
    </location>
</feature>
<comment type="caution">
    <text evidence="4">The sequence shown here is derived from an EMBL/GenBank/DDBJ whole genome shotgun (WGS) entry which is preliminary data.</text>
</comment>
<proteinExistence type="predicted"/>
<protein>
    <submittedName>
        <fullName evidence="4">Acyltransferase</fullName>
    </submittedName>
</protein>
<dbReference type="GO" id="GO:0016746">
    <property type="term" value="F:acyltransferase activity"/>
    <property type="evidence" value="ECO:0007669"/>
    <property type="project" value="UniProtKB-KW"/>
</dbReference>
<feature type="transmembrane region" description="Helical" evidence="2">
    <location>
        <begin position="59"/>
        <end position="80"/>
    </location>
</feature>
<feature type="transmembrane region" description="Helical" evidence="2">
    <location>
        <begin position="300"/>
        <end position="320"/>
    </location>
</feature>
<feature type="transmembrane region" description="Helical" evidence="2">
    <location>
        <begin position="340"/>
        <end position="363"/>
    </location>
</feature>
<feature type="transmembrane region" description="Helical" evidence="2">
    <location>
        <begin position="20"/>
        <end position="39"/>
    </location>
</feature>
<keyword evidence="5" id="KW-1185">Reference proteome</keyword>
<dbReference type="InterPro" id="IPR050879">
    <property type="entry name" value="Acyltransferase_3"/>
</dbReference>
<feature type="transmembrane region" description="Helical" evidence="2">
    <location>
        <begin position="154"/>
        <end position="174"/>
    </location>
</feature>
<accession>A0ABT3TTJ6</accession>
<feature type="transmembrane region" description="Helical" evidence="2">
    <location>
        <begin position="273"/>
        <end position="291"/>
    </location>
</feature>